<dbReference type="PRINTS" id="PR01550">
    <property type="entry name" value="TOP6AFAMILY"/>
</dbReference>
<evidence type="ECO:0000313" key="13">
    <source>
        <dbReference type="EMBL" id="QUC22390.1"/>
    </source>
</evidence>
<feature type="active site" description="O-(5'-phospho-DNA)-tyrosine intermediate" evidence="10">
    <location>
        <position position="28"/>
    </location>
</feature>
<dbReference type="InterPro" id="IPR013049">
    <property type="entry name" value="Spo11/TopoVI_A_N"/>
</dbReference>
<evidence type="ECO:0000259" key="11">
    <source>
        <dbReference type="Pfam" id="PF04406"/>
    </source>
</evidence>
<dbReference type="CDD" id="cd00223">
    <property type="entry name" value="TOPRIM_TopoIIB_SPO"/>
    <property type="match status" value="1"/>
</dbReference>
<dbReference type="PANTHER" id="PTHR10848:SF0">
    <property type="entry name" value="MEIOTIC RECOMBINATION PROTEIN SPO11"/>
    <property type="match status" value="1"/>
</dbReference>
<comment type="cofactor">
    <cofactor evidence="2">
        <name>Mg(2+)</name>
        <dbReference type="ChEBI" id="CHEBI:18420"/>
    </cofactor>
</comment>
<dbReference type="GO" id="GO:0042138">
    <property type="term" value="P:meiotic DNA double-strand break formation"/>
    <property type="evidence" value="ECO:0007669"/>
    <property type="project" value="TreeGrafter"/>
</dbReference>
<evidence type="ECO:0000256" key="4">
    <source>
        <dbReference type="ARBA" id="ARBA00012895"/>
    </source>
</evidence>
<dbReference type="GO" id="GO:0003677">
    <property type="term" value="F:DNA binding"/>
    <property type="evidence" value="ECO:0007669"/>
    <property type="project" value="UniProtKB-UniRule"/>
</dbReference>
<gene>
    <name evidence="13" type="ORF">UV8b_06631</name>
</gene>
<sequence>MPLSQGVAKIQYSAMSALFRITTKNIFYQHEDLFGSQRVVDELVDDIAVTLDLDRSDLNIVATAKGVVAGPLIIWLRDGQSVDASSGDVGVMIPPSDSIQGVELGAIRWILVLEKDATFRSLSASRYWQRCLWGDGLLITAKGYPDMITRSFLHSLSGRRPDVPVFVLVDFDPHGLNIFHCFLHGSGNVLTDSAIRNGSMRFLGIKSRHLFSINVANPASLARVGAPAERQASTSPSGATAAMSAEHAQVTTSVLDTGDRKLICHTLNRLSPSHAADSTCATLVQELQVMQMLGYKAEIQALGDGGNLEKWLDAHIGEELHAL</sequence>
<evidence type="ECO:0000256" key="7">
    <source>
        <dbReference type="ARBA" id="ARBA00023029"/>
    </source>
</evidence>
<dbReference type="SUPFAM" id="SSF56726">
    <property type="entry name" value="DNA topoisomerase IV, alpha subunit"/>
    <property type="match status" value="1"/>
</dbReference>
<comment type="catalytic activity">
    <reaction evidence="1 10">
        <text>ATP-dependent breakage, passage and rejoining of double-stranded DNA.</text>
        <dbReference type="EC" id="5.6.2.2"/>
    </reaction>
</comment>
<dbReference type="AlphaFoldDB" id="A0A8E5HVG5"/>
<dbReference type="EC" id="5.6.2.2" evidence="4"/>
<dbReference type="InterPro" id="IPR036388">
    <property type="entry name" value="WH-like_DNA-bd_sf"/>
</dbReference>
<reference evidence="13" key="1">
    <citation type="submission" date="2020-03" db="EMBL/GenBank/DDBJ databases">
        <title>A mixture of massive structural variations and highly conserved coding sequences in Ustilaginoidea virens genome.</title>
        <authorList>
            <person name="Zhang K."/>
            <person name="Zhao Z."/>
            <person name="Zhang Z."/>
            <person name="Li Y."/>
            <person name="Hsiang T."/>
            <person name="Sun W."/>
        </authorList>
    </citation>
    <scope>NUCLEOTIDE SEQUENCE</scope>
    <source>
        <strain evidence="13">UV-8b</strain>
    </source>
</reference>
<name>A0A8E5HVG5_USTVR</name>
<dbReference type="GO" id="GO:0007131">
    <property type="term" value="P:reciprocal meiotic recombination"/>
    <property type="evidence" value="ECO:0007669"/>
    <property type="project" value="TreeGrafter"/>
</dbReference>
<evidence type="ECO:0000256" key="3">
    <source>
        <dbReference type="ARBA" id="ARBA00006559"/>
    </source>
</evidence>
<evidence type="ECO:0000256" key="6">
    <source>
        <dbReference type="ARBA" id="ARBA00022842"/>
    </source>
</evidence>
<dbReference type="Pfam" id="PF21180">
    <property type="entry name" value="TOP6A-Spo11_Toprim"/>
    <property type="match status" value="1"/>
</dbReference>
<dbReference type="GO" id="GO:0046872">
    <property type="term" value="F:metal ion binding"/>
    <property type="evidence" value="ECO:0007669"/>
    <property type="project" value="UniProtKB-KW"/>
</dbReference>
<accession>A0A8E5HVG5</accession>
<proteinExistence type="inferred from homology"/>
<dbReference type="GO" id="GO:0005524">
    <property type="term" value="F:ATP binding"/>
    <property type="evidence" value="ECO:0007669"/>
    <property type="project" value="InterPro"/>
</dbReference>
<evidence type="ECO:0000256" key="5">
    <source>
        <dbReference type="ARBA" id="ARBA00022723"/>
    </source>
</evidence>
<keyword evidence="9 10" id="KW-0413">Isomerase</keyword>
<dbReference type="Proteomes" id="UP000027002">
    <property type="component" value="Chromosome 5"/>
</dbReference>
<feature type="domain" description="Topoisomerase 6 subunit A/Spo11 TOPRIM" evidence="12">
    <location>
        <begin position="110"/>
        <end position="217"/>
    </location>
</feature>
<dbReference type="Pfam" id="PF04406">
    <property type="entry name" value="TP6A_N"/>
    <property type="match status" value="1"/>
</dbReference>
<keyword evidence="5" id="KW-0479">Metal-binding</keyword>
<dbReference type="PROSITE" id="PS52041">
    <property type="entry name" value="TOPO_IIB"/>
    <property type="match status" value="1"/>
</dbReference>
<dbReference type="InterPro" id="IPR034136">
    <property type="entry name" value="TOPRIM_Topo6A/Spo11"/>
</dbReference>
<dbReference type="GO" id="GO:0003918">
    <property type="term" value="F:DNA topoisomerase type II (double strand cut, ATP-hydrolyzing) activity"/>
    <property type="evidence" value="ECO:0007669"/>
    <property type="project" value="UniProtKB-UniRule"/>
</dbReference>
<dbReference type="OrthoDB" id="5377392at2759"/>
<evidence type="ECO:0000259" key="12">
    <source>
        <dbReference type="Pfam" id="PF21180"/>
    </source>
</evidence>
<dbReference type="GO" id="GO:0000706">
    <property type="term" value="P:meiotic DNA double-strand break processing"/>
    <property type="evidence" value="ECO:0007669"/>
    <property type="project" value="TreeGrafter"/>
</dbReference>
<keyword evidence="7 10" id="KW-0799">Topoisomerase</keyword>
<dbReference type="Gene3D" id="3.40.1360.10">
    <property type="match status" value="1"/>
</dbReference>
<dbReference type="GeneID" id="66067408"/>
<dbReference type="EMBL" id="CP072757">
    <property type="protein sequence ID" value="QUC22390.1"/>
    <property type="molecule type" value="Genomic_DNA"/>
</dbReference>
<evidence type="ECO:0000313" key="14">
    <source>
        <dbReference type="Proteomes" id="UP000027002"/>
    </source>
</evidence>
<dbReference type="GO" id="GO:0000228">
    <property type="term" value="C:nuclear chromosome"/>
    <property type="evidence" value="ECO:0007669"/>
    <property type="project" value="TreeGrafter"/>
</dbReference>
<dbReference type="InterPro" id="IPR036078">
    <property type="entry name" value="Spo11/TopoVI_A_sf"/>
</dbReference>
<keyword evidence="14" id="KW-1185">Reference proteome</keyword>
<dbReference type="InterPro" id="IPR002815">
    <property type="entry name" value="Spo11/TopoVI_A"/>
</dbReference>
<keyword evidence="8 10" id="KW-0238">DNA-binding</keyword>
<protein>
    <recommendedName>
        <fullName evidence="4">DNA topoisomerase (ATP-hydrolyzing)</fullName>
        <ecNumber evidence="4">5.6.2.2</ecNumber>
    </recommendedName>
</protein>
<dbReference type="KEGG" id="uvi:66067408"/>
<evidence type="ECO:0000256" key="10">
    <source>
        <dbReference type="PROSITE-ProRule" id="PRU01385"/>
    </source>
</evidence>
<dbReference type="PANTHER" id="PTHR10848">
    <property type="entry name" value="MEIOTIC RECOMBINATION PROTEIN SPO11"/>
    <property type="match status" value="1"/>
</dbReference>
<feature type="domain" description="Spo11/DNA topoisomerase VI subunit A N-terminal" evidence="11">
    <location>
        <begin position="9"/>
        <end position="60"/>
    </location>
</feature>
<comment type="similarity">
    <text evidence="3 10">Belongs to the TOP6A family.</text>
</comment>
<evidence type="ECO:0000256" key="8">
    <source>
        <dbReference type="ARBA" id="ARBA00023125"/>
    </source>
</evidence>
<evidence type="ECO:0000256" key="1">
    <source>
        <dbReference type="ARBA" id="ARBA00000185"/>
    </source>
</evidence>
<dbReference type="RefSeq" id="XP_043000063.1">
    <property type="nucleotide sequence ID" value="XM_043144128.1"/>
</dbReference>
<organism evidence="13 14">
    <name type="scientific">Ustilaginoidea virens</name>
    <name type="common">Rice false smut fungus</name>
    <name type="synonym">Villosiclava virens</name>
    <dbReference type="NCBI Taxonomy" id="1159556"/>
    <lineage>
        <taxon>Eukaryota</taxon>
        <taxon>Fungi</taxon>
        <taxon>Dikarya</taxon>
        <taxon>Ascomycota</taxon>
        <taxon>Pezizomycotina</taxon>
        <taxon>Sordariomycetes</taxon>
        <taxon>Hypocreomycetidae</taxon>
        <taxon>Hypocreales</taxon>
        <taxon>Clavicipitaceae</taxon>
        <taxon>Ustilaginoidea</taxon>
    </lineage>
</organism>
<dbReference type="Gene3D" id="1.10.10.10">
    <property type="entry name" value="Winged helix-like DNA-binding domain superfamily/Winged helix DNA-binding domain"/>
    <property type="match status" value="1"/>
</dbReference>
<evidence type="ECO:0000256" key="9">
    <source>
        <dbReference type="ARBA" id="ARBA00023235"/>
    </source>
</evidence>
<keyword evidence="6" id="KW-0460">Magnesium</keyword>
<evidence type="ECO:0000256" key="2">
    <source>
        <dbReference type="ARBA" id="ARBA00001946"/>
    </source>
</evidence>